<dbReference type="InterPro" id="IPR032096">
    <property type="entry name" value="DUF4815"/>
</dbReference>
<evidence type="ECO:0000313" key="5">
    <source>
        <dbReference type="Proteomes" id="UP000887013"/>
    </source>
</evidence>
<keyword evidence="5" id="KW-1185">Reference proteome</keyword>
<dbReference type="AlphaFoldDB" id="A0A8X6UIJ3"/>
<dbReference type="Proteomes" id="UP000887013">
    <property type="component" value="Unassembled WGS sequence"/>
</dbReference>
<feature type="domain" description="DUF4815" evidence="2">
    <location>
        <begin position="816"/>
        <end position="948"/>
    </location>
</feature>
<name>A0A8X6UIJ3_NEPPI</name>
<feature type="domain" description="Tc toxin complex TcA C-terminal TcB-binding" evidence="3">
    <location>
        <begin position="523"/>
        <end position="800"/>
    </location>
</feature>
<gene>
    <name evidence="4" type="primary">yenA2</name>
    <name evidence="4" type="ORF">NPIL_386321</name>
</gene>
<sequence length="1079" mass="122262">MKFSFMRLNITGNVRDLRQKAYAGGPKRILTLESQKIEQLKFERFNPTNSVVHRPSDLLDFSGAYGLYLWEIFFHIPMLTAWHLNREQDFATARKWYQYIFNPTNDKAWQFLPFEEHNSDNIVASLSDTQTTTELAIDPFDPYTIAKQHVTSFEKYIIISYVNNLIDWGDMLFAKGSWEALNQATMLYIRAWDLLGPKPIKKGNFSVQPQSFNELKPHDLLQLETELPSGSQLAVQSDEAHDLIKYSNYFCKPENKSFIGLWDKVEDRLYKIRHCLDMGGKKAVPPLFQPPLNPKQLSAVTGGHSVELPQIHLPHYRFSQMVSYAKSIVETVMQFGSELLDVLEKRDAELLTILYNKQEGIISNLISSVKEKTIETLKKEQDALNASLNNAEERRSHYEKLISSGVFSDLPILSGLLHGLSALELTGVTLRSGAIATRLGASGTFGAAALTHWTPTIFGFSNGGFHPGFSVEAGAESVSALADNMRDGAELCNIIASYQRRDEDWDLQKKLATCDVKQINHTIEANQINQAIAEQELKVHQESIKQNQEKREFFESKFTSKELYDWMKGQIAIIYFQAYKMALEMVKQVEKTYQYELNNDRVFITASSWNSLKEGLLAGHSLKFALEQMTKEYLDNNERALEITKTMPLSPIAINDLKTKGSCKFALTEKMFDLDFPGHYCRKIKSIRITIRAEVAPYQDIHATLQQTGNRVVLKPDIEAIKSLLGESDESNESIRVNWKTGQQIAISKGNQADSGLFELNFNDERYLPFEGTGAVSDWILELPNAEKVSDVIIHLDYTAFNGGKELRFLFRVFPPPKQTCKTALARYDKEANGSYVVNGLEVMFLQKEEGEGGKKIFVINEGKAHVDGYEIELPHSIRVSLDEDPDIKAVESEPHTFQPNSQRVMELKVNDFPISEIKKVDITVQKTITITHGSYSGAIDPIPDSDVSPEDINEQGCKVRGAVDNSLVLIDYTWKMPRFDLITIDSKGVVRRIKGIAHPWKPSMPKAPSGQLLLCYIHQTWKEGEEGKIKVVNNAIHVVPMNELEAMKKGIRDLYALVAEERLRSDANSKAYHKEVIC</sequence>
<proteinExistence type="predicted"/>
<organism evidence="4 5">
    <name type="scientific">Nephila pilipes</name>
    <name type="common">Giant wood spider</name>
    <name type="synonym">Nephila maculata</name>
    <dbReference type="NCBI Taxonomy" id="299642"/>
    <lineage>
        <taxon>Eukaryota</taxon>
        <taxon>Metazoa</taxon>
        <taxon>Ecdysozoa</taxon>
        <taxon>Arthropoda</taxon>
        <taxon>Chelicerata</taxon>
        <taxon>Arachnida</taxon>
        <taxon>Araneae</taxon>
        <taxon>Araneomorphae</taxon>
        <taxon>Entelegynae</taxon>
        <taxon>Araneoidea</taxon>
        <taxon>Nephilidae</taxon>
        <taxon>Nephila</taxon>
    </lineage>
</organism>
<dbReference type="Pfam" id="PF18276">
    <property type="entry name" value="TcA_TcB_BD"/>
    <property type="match status" value="1"/>
</dbReference>
<evidence type="ECO:0000259" key="3">
    <source>
        <dbReference type="Pfam" id="PF18276"/>
    </source>
</evidence>
<feature type="coiled-coil region" evidence="1">
    <location>
        <begin position="374"/>
        <end position="401"/>
    </location>
</feature>
<dbReference type="EMBL" id="BMAW01031417">
    <property type="protein sequence ID" value="GFU21010.1"/>
    <property type="molecule type" value="Genomic_DNA"/>
</dbReference>
<dbReference type="OrthoDB" id="1022638at2759"/>
<feature type="domain" description="DUF4815" evidence="2">
    <location>
        <begin position="949"/>
        <end position="1071"/>
    </location>
</feature>
<keyword evidence="1" id="KW-0175">Coiled coil</keyword>
<reference evidence="4" key="1">
    <citation type="submission" date="2020-08" db="EMBL/GenBank/DDBJ databases">
        <title>Multicomponent nature underlies the extraordinary mechanical properties of spider dragline silk.</title>
        <authorList>
            <person name="Kono N."/>
            <person name="Nakamura H."/>
            <person name="Mori M."/>
            <person name="Yoshida Y."/>
            <person name="Ohtoshi R."/>
            <person name="Malay A.D."/>
            <person name="Moran D.A.P."/>
            <person name="Tomita M."/>
            <person name="Numata K."/>
            <person name="Arakawa K."/>
        </authorList>
    </citation>
    <scope>NUCLEOTIDE SEQUENCE</scope>
</reference>
<dbReference type="InterPro" id="IPR040840">
    <property type="entry name" value="TcA_TcB_BD"/>
</dbReference>
<evidence type="ECO:0000259" key="2">
    <source>
        <dbReference type="Pfam" id="PF16075"/>
    </source>
</evidence>
<evidence type="ECO:0000256" key="1">
    <source>
        <dbReference type="SAM" id="Coils"/>
    </source>
</evidence>
<dbReference type="Pfam" id="PF16075">
    <property type="entry name" value="DUF4815"/>
    <property type="match status" value="2"/>
</dbReference>
<comment type="caution">
    <text evidence="4">The sequence shown here is derived from an EMBL/GenBank/DDBJ whole genome shotgun (WGS) entry which is preliminary data.</text>
</comment>
<evidence type="ECO:0000313" key="4">
    <source>
        <dbReference type="EMBL" id="GFU21010.1"/>
    </source>
</evidence>
<accession>A0A8X6UIJ3</accession>
<protein>
    <submittedName>
        <fullName evidence="4">Toxin subunit YenA2</fullName>
    </submittedName>
</protein>